<keyword evidence="12" id="KW-1185">Reference proteome</keyword>
<evidence type="ECO:0000313" key="14">
    <source>
        <dbReference type="ZFIN" id="ZDB-GENE-050419-264"/>
    </source>
</evidence>
<dbReference type="GO" id="GO:0005886">
    <property type="term" value="C:plasma membrane"/>
    <property type="evidence" value="ECO:0000318"/>
    <property type="project" value="GO_Central"/>
</dbReference>
<evidence type="ECO:0000256" key="5">
    <source>
        <dbReference type="ARBA" id="ARBA00022729"/>
    </source>
</evidence>
<keyword evidence="3" id="KW-1003">Cell membrane</keyword>
<dbReference type="FunFam" id="3.40.50.2300:FF:000125">
    <property type="entry name" value="Vomeronasal 2, receptor 88"/>
    <property type="match status" value="1"/>
</dbReference>
<dbReference type="InterPro" id="IPR038550">
    <property type="entry name" value="GPCR_3_9-Cys_sf"/>
</dbReference>
<dbReference type="PANTHER" id="PTHR24061">
    <property type="entry name" value="CALCIUM-SENSING RECEPTOR-RELATED"/>
    <property type="match status" value="1"/>
</dbReference>
<dbReference type="ZFIN" id="ZDB-GENE-050419-264">
    <property type="gene designation" value="olfcq2"/>
</dbReference>
<dbReference type="AlphaFoldDB" id="A0A8M9Q2U8"/>
<keyword evidence="6" id="KW-1133">Transmembrane helix</keyword>
<dbReference type="CDD" id="cd06364">
    <property type="entry name" value="PBP1_CaSR"/>
    <property type="match status" value="1"/>
</dbReference>
<dbReference type="Pfam" id="PF07562">
    <property type="entry name" value="NCD3G"/>
    <property type="match status" value="1"/>
</dbReference>
<dbReference type="InterPro" id="IPR011500">
    <property type="entry name" value="GPCR_3_9-Cys_dom"/>
</dbReference>
<dbReference type="SUPFAM" id="SSF53822">
    <property type="entry name" value="Periplasmic binding protein-like I"/>
    <property type="match status" value="1"/>
</dbReference>
<sequence>MLCEMWITLNICLYMYFNHISGVFTSESCQLQGCFKLNGMYQDGEFIIGGLFEVQNLKVFPELSFTNEPELPQCEEFYMASFQQALTMVFAINEINSNSKLLPNITLGYQIYDNCLRLGVAFRAAMSLVSGTEESSNLSCTGPPPVIGIVGDPGSTQSITISSVLGLYRVPMVSYYATCSCLSDRKKYPSFFRTIPSDAFQVRAMVQILRHFGWTWVGLLYSNDDYGIYAAQSFQQEMQILGGCVAFSEMLPYDNNGRDIQRIAGVIQKSTAKVVVAFSTDLASLMDELLLQNVTGKQWIASEAWTTTPVLQTPQYLPLLGGTLGIAIRRGQIQGLYEFLKNLRPDKNPKNSTIRIFWETMFGCKFEVGGKKVDEQQERGRNKCSGQEDLNNSETAYTDVSELRASYNVYKAVYALAHALHDLVKCEEGKGPFTGNSCADISNLKPWQLVHYIQNVKFTTGFGDHVSFDENGDALAIYDVMNWHPRSDGSIIVHVVGVYEEAILGKVLTLDEDALFWNFETKKPPDSVCSESCPPGTRRARKKGLPVCCFDCLPCGDGEISNTTDSPECFICPEDFWSSPENDRCVPKEMEFLSYDDPLGISLTTASLLGTCFCVLVLVIFAYHHNTPVVRANNSELSFLLLVSLKFCFLCVLLFIGRPRLWTCQLRHAVFGISFVLCISSILVKTMVVIAVFKTSRPEGKTSIKWFGSAQQRGTVIALTSAQVAICTVWLSSASPTPHKNNQYIHSKIVYECAIGSVAGFSLLLGYIGLLAAVSFLLAFMARKLPDNFNEAKFITFSMLIFCAVWIAFVPAYASSPGKYAVAVEIFAILASSFGLLAAIFAPKCYIIILHPERNTKKAIMGRSTQNK</sequence>
<dbReference type="Proteomes" id="UP000000437">
    <property type="component" value="Chromosome 18"/>
</dbReference>
<organism evidence="12 13">
    <name type="scientific">Danio rerio</name>
    <name type="common">Zebrafish</name>
    <name type="synonym">Brachydanio rerio</name>
    <dbReference type="NCBI Taxonomy" id="7955"/>
    <lineage>
        <taxon>Eukaryota</taxon>
        <taxon>Metazoa</taxon>
        <taxon>Chordata</taxon>
        <taxon>Craniata</taxon>
        <taxon>Vertebrata</taxon>
        <taxon>Euteleostomi</taxon>
        <taxon>Actinopterygii</taxon>
        <taxon>Neopterygii</taxon>
        <taxon>Teleostei</taxon>
        <taxon>Ostariophysi</taxon>
        <taxon>Cypriniformes</taxon>
        <taxon>Danionidae</taxon>
        <taxon>Danioninae</taxon>
        <taxon>Danio</taxon>
    </lineage>
</organism>
<dbReference type="Gene3D" id="2.10.50.30">
    <property type="entry name" value="GPCR, family 3, nine cysteines domain"/>
    <property type="match status" value="1"/>
</dbReference>
<dbReference type="Pfam" id="PF01094">
    <property type="entry name" value="ANF_receptor"/>
    <property type="match status" value="1"/>
</dbReference>
<dbReference type="InterPro" id="IPR000068">
    <property type="entry name" value="GPCR_3_Ca_sens_rcpt-rel"/>
</dbReference>
<dbReference type="KEGG" id="dre:557054"/>
<evidence type="ECO:0000256" key="6">
    <source>
        <dbReference type="ARBA" id="ARBA00022989"/>
    </source>
</evidence>
<dbReference type="CTD" id="557054"/>
<evidence type="ECO:0000313" key="13">
    <source>
        <dbReference type="RefSeq" id="XP_021328981.3"/>
    </source>
</evidence>
<dbReference type="InterPro" id="IPR017978">
    <property type="entry name" value="GPCR_3_C"/>
</dbReference>
<accession>A0A8M9Q2U8</accession>
<keyword evidence="7" id="KW-0297">G-protein coupled receptor</keyword>
<protein>
    <submittedName>
        <fullName evidence="13">Extracellular calcium-sensing receptor</fullName>
    </submittedName>
</protein>
<evidence type="ECO:0000256" key="1">
    <source>
        <dbReference type="ARBA" id="ARBA00004651"/>
    </source>
</evidence>
<comment type="subcellular location">
    <subcellularLocation>
        <location evidence="1">Cell membrane</location>
        <topology evidence="1">Multi-pass membrane protein</topology>
    </subcellularLocation>
</comment>
<dbReference type="Pfam" id="PF00003">
    <property type="entry name" value="7tm_3"/>
    <property type="match status" value="1"/>
</dbReference>
<dbReference type="GO" id="GO:0004930">
    <property type="term" value="F:G protein-coupled receptor activity"/>
    <property type="evidence" value="ECO:0000318"/>
    <property type="project" value="GO_Central"/>
</dbReference>
<dbReference type="InterPro" id="IPR017979">
    <property type="entry name" value="GPCR_3_CS"/>
</dbReference>
<dbReference type="InterPro" id="IPR000337">
    <property type="entry name" value="GPCR_3"/>
</dbReference>
<keyword evidence="8" id="KW-0472">Membrane</keyword>
<dbReference type="InterPro" id="IPR004073">
    <property type="entry name" value="GPCR_3_vmron_rcpt_2"/>
</dbReference>
<dbReference type="FunFam" id="3.40.50.2300:FF:000682">
    <property type="entry name" value="Vomeronasal 2 receptor, x4"/>
    <property type="match status" value="1"/>
</dbReference>
<name>A0A8M9Q2U8_DANRE</name>
<dbReference type="RefSeq" id="XP_021328981.3">
    <property type="nucleotide sequence ID" value="XM_021473306.3"/>
</dbReference>
<dbReference type="PRINTS" id="PR00248">
    <property type="entry name" value="GPCRMGR"/>
</dbReference>
<dbReference type="InterPro" id="IPR001828">
    <property type="entry name" value="ANF_lig-bd_rcpt"/>
</dbReference>
<dbReference type="FunFam" id="3.40.50.2300:FF:000519">
    <property type="entry name" value="Vomeronasal 2 receptor, a18"/>
    <property type="match status" value="1"/>
</dbReference>
<evidence type="ECO:0000313" key="12">
    <source>
        <dbReference type="Proteomes" id="UP000000437"/>
    </source>
</evidence>
<dbReference type="CDD" id="cd15283">
    <property type="entry name" value="7tmC_V2R_pheromone"/>
    <property type="match status" value="1"/>
</dbReference>
<evidence type="ECO:0000256" key="4">
    <source>
        <dbReference type="ARBA" id="ARBA00022692"/>
    </source>
</evidence>
<evidence type="ECO:0000256" key="8">
    <source>
        <dbReference type="ARBA" id="ARBA00023136"/>
    </source>
</evidence>
<dbReference type="InterPro" id="IPR028082">
    <property type="entry name" value="Peripla_BP_I"/>
</dbReference>
<dbReference type="PROSITE" id="PS50259">
    <property type="entry name" value="G_PROTEIN_RECEP_F3_4"/>
    <property type="match status" value="1"/>
</dbReference>
<keyword evidence="11" id="KW-0807">Transducer</keyword>
<keyword evidence="10" id="KW-0325">Glycoprotein</keyword>
<keyword evidence="4" id="KW-0812">Transmembrane</keyword>
<dbReference type="FunFam" id="2.10.50.30:FF:000002">
    <property type="entry name" value="Vomeronasal 2 receptor, h1"/>
    <property type="match status" value="1"/>
</dbReference>
<dbReference type="PROSITE" id="PS00981">
    <property type="entry name" value="G_PROTEIN_RECEP_F3_3"/>
    <property type="match status" value="1"/>
</dbReference>
<dbReference type="PANTHER" id="PTHR24061:SF418">
    <property type="entry name" value="C-FAMILY ODORANT RECEPTOR OLFCQ19-RELATED"/>
    <property type="match status" value="1"/>
</dbReference>
<evidence type="ECO:0000256" key="2">
    <source>
        <dbReference type="ARBA" id="ARBA00007242"/>
    </source>
</evidence>
<proteinExistence type="inferred from homology"/>
<evidence type="ECO:0000256" key="11">
    <source>
        <dbReference type="ARBA" id="ARBA00023224"/>
    </source>
</evidence>
<keyword evidence="5" id="KW-0732">Signal</keyword>
<gene>
    <name evidence="13 14" type="primary">olfcq2</name>
</gene>
<dbReference type="Gene3D" id="3.40.50.2300">
    <property type="match status" value="2"/>
</dbReference>
<evidence type="ECO:0000256" key="7">
    <source>
        <dbReference type="ARBA" id="ARBA00023040"/>
    </source>
</evidence>
<evidence type="ECO:0000256" key="3">
    <source>
        <dbReference type="ARBA" id="ARBA00022475"/>
    </source>
</evidence>
<comment type="similarity">
    <text evidence="2">Belongs to the G-protein coupled receptor 3 family.</text>
</comment>
<keyword evidence="9 13" id="KW-0675">Receptor</keyword>
<dbReference type="PRINTS" id="PR01535">
    <property type="entry name" value="VOMERONASL2R"/>
</dbReference>
<evidence type="ECO:0000256" key="10">
    <source>
        <dbReference type="ARBA" id="ARBA00023180"/>
    </source>
</evidence>
<evidence type="ECO:0000256" key="9">
    <source>
        <dbReference type="ARBA" id="ARBA00023170"/>
    </source>
</evidence>
<dbReference type="AGR" id="ZFIN:ZDB-GENE-050419-264"/>
<reference evidence="13" key="1">
    <citation type="submission" date="2025-08" db="UniProtKB">
        <authorList>
            <consortium name="RefSeq"/>
        </authorList>
    </citation>
    <scope>IDENTIFICATION</scope>
    <source>
        <strain evidence="13">Tuebingen</strain>
        <tissue evidence="13">Fibroblasts and whole tissue</tissue>
    </source>
</reference>